<dbReference type="SUPFAM" id="SSF53474">
    <property type="entry name" value="alpha/beta-Hydrolases"/>
    <property type="match status" value="1"/>
</dbReference>
<dbReference type="InterPro" id="IPR029058">
    <property type="entry name" value="AB_hydrolase_fold"/>
</dbReference>
<dbReference type="GeneID" id="106811408"/>
<gene>
    <name evidence="5" type="primary">LOC106811408</name>
</gene>
<protein>
    <submittedName>
        <fullName evidence="5">Epoxide hydrolase 4-like</fullName>
    </submittedName>
</protein>
<evidence type="ECO:0000313" key="4">
    <source>
        <dbReference type="Proteomes" id="UP000695022"/>
    </source>
</evidence>
<feature type="domain" description="AB hydrolase-1" evidence="3">
    <location>
        <begin position="29"/>
        <end position="155"/>
    </location>
</feature>
<evidence type="ECO:0000259" key="3">
    <source>
        <dbReference type="Pfam" id="PF00561"/>
    </source>
</evidence>
<proteinExistence type="inferred from homology"/>
<sequence>MHLTELGVSVQPQNGIKLHYVVSGNAHDPLMLMVHGFPECWYTWRHQILEFQKDYRVVAVDLRGYGDSDKPPNRTDYRAENITEDLKLLISGLGYNNCTLVAHDWGGVIAFMLAEQCPSSVNRLIVMNTTRRTIMFRLLVNHDPRQLLRLWYTFFFQCPYLPEAFLGWRDSRILKDMFRTASGQAILSDDELEAYKYYFSRPGSEDGTRTTERGEL</sequence>
<dbReference type="PANTHER" id="PTHR43329">
    <property type="entry name" value="EPOXIDE HYDROLASE"/>
    <property type="match status" value="1"/>
</dbReference>
<organism evidence="4 5">
    <name type="scientific">Priapulus caudatus</name>
    <name type="common">Priapulid worm</name>
    <dbReference type="NCBI Taxonomy" id="37621"/>
    <lineage>
        <taxon>Eukaryota</taxon>
        <taxon>Metazoa</taxon>
        <taxon>Ecdysozoa</taxon>
        <taxon>Scalidophora</taxon>
        <taxon>Priapulida</taxon>
        <taxon>Priapulimorpha</taxon>
        <taxon>Priapulimorphida</taxon>
        <taxon>Priapulidae</taxon>
        <taxon>Priapulus</taxon>
    </lineage>
</organism>
<keyword evidence="4" id="KW-1185">Reference proteome</keyword>
<keyword evidence="1" id="KW-0378">Hydrolase</keyword>
<dbReference type="Gene3D" id="3.40.50.1820">
    <property type="entry name" value="alpha/beta hydrolase"/>
    <property type="match status" value="1"/>
</dbReference>
<evidence type="ECO:0000256" key="1">
    <source>
        <dbReference type="ARBA" id="ARBA00022801"/>
    </source>
</evidence>
<dbReference type="Pfam" id="PF00561">
    <property type="entry name" value="Abhydrolase_1"/>
    <property type="match status" value="1"/>
</dbReference>
<dbReference type="PRINTS" id="PR00111">
    <property type="entry name" value="ABHYDROLASE"/>
</dbReference>
<dbReference type="PRINTS" id="PR00412">
    <property type="entry name" value="EPOXHYDRLASE"/>
</dbReference>
<name>A0ABM1EE62_PRICU</name>
<accession>A0ABM1EE62</accession>
<dbReference type="InterPro" id="IPR000073">
    <property type="entry name" value="AB_hydrolase_1"/>
</dbReference>
<evidence type="ECO:0000313" key="5">
    <source>
        <dbReference type="RefSeq" id="XP_014670483.1"/>
    </source>
</evidence>
<dbReference type="RefSeq" id="XP_014670483.1">
    <property type="nucleotide sequence ID" value="XM_014814997.1"/>
</dbReference>
<dbReference type="InterPro" id="IPR000639">
    <property type="entry name" value="Epox_hydrolase-like"/>
</dbReference>
<comment type="similarity">
    <text evidence="2">Belongs to the AB hydrolase superfamily. Epoxide hydrolase family.</text>
</comment>
<dbReference type="Proteomes" id="UP000695022">
    <property type="component" value="Unplaced"/>
</dbReference>
<reference evidence="5" key="1">
    <citation type="submission" date="2025-08" db="UniProtKB">
        <authorList>
            <consortium name="RefSeq"/>
        </authorList>
    </citation>
    <scope>IDENTIFICATION</scope>
</reference>
<evidence type="ECO:0000256" key="2">
    <source>
        <dbReference type="ARBA" id="ARBA00038334"/>
    </source>
</evidence>